<dbReference type="GO" id="GO:0016755">
    <property type="term" value="F:aminoacyltransferase activity"/>
    <property type="evidence" value="ECO:0007669"/>
    <property type="project" value="InterPro"/>
</dbReference>
<keyword evidence="4" id="KW-0573">Peptidoglycan synthesis</keyword>
<organism evidence="7 8">
    <name type="scientific">Ktedonospora formicarum</name>
    <dbReference type="NCBI Taxonomy" id="2778364"/>
    <lineage>
        <taxon>Bacteria</taxon>
        <taxon>Bacillati</taxon>
        <taxon>Chloroflexota</taxon>
        <taxon>Ktedonobacteria</taxon>
        <taxon>Ktedonobacterales</taxon>
        <taxon>Ktedonobacteraceae</taxon>
        <taxon>Ktedonospora</taxon>
    </lineage>
</organism>
<dbReference type="SUPFAM" id="SSF55729">
    <property type="entry name" value="Acyl-CoA N-acyltransferases (Nat)"/>
    <property type="match status" value="2"/>
</dbReference>
<accession>A0A8J3HYS7</accession>
<keyword evidence="6" id="KW-0961">Cell wall biogenesis/degradation</keyword>
<keyword evidence="2" id="KW-0808">Transferase</keyword>
<proteinExistence type="inferred from homology"/>
<comment type="similarity">
    <text evidence="1">Belongs to the FemABX family.</text>
</comment>
<dbReference type="Gene3D" id="3.40.630.30">
    <property type="match status" value="2"/>
</dbReference>
<keyword evidence="8" id="KW-1185">Reference proteome</keyword>
<evidence type="ECO:0000256" key="3">
    <source>
        <dbReference type="ARBA" id="ARBA00022960"/>
    </source>
</evidence>
<dbReference type="GO" id="GO:0071555">
    <property type="term" value="P:cell wall organization"/>
    <property type="evidence" value="ECO:0007669"/>
    <property type="project" value="UniProtKB-KW"/>
</dbReference>
<evidence type="ECO:0000313" key="8">
    <source>
        <dbReference type="Proteomes" id="UP000612362"/>
    </source>
</evidence>
<dbReference type="Pfam" id="PF02388">
    <property type="entry name" value="FemAB"/>
    <property type="match status" value="2"/>
</dbReference>
<dbReference type="PANTHER" id="PTHR36174">
    <property type="entry name" value="LIPID II:GLYCINE GLYCYLTRANSFERASE"/>
    <property type="match status" value="1"/>
</dbReference>
<reference evidence="7" key="1">
    <citation type="submission" date="2020-10" db="EMBL/GenBank/DDBJ databases">
        <title>Taxonomic study of unclassified bacteria belonging to the class Ktedonobacteria.</title>
        <authorList>
            <person name="Yabe S."/>
            <person name="Wang C.M."/>
            <person name="Zheng Y."/>
            <person name="Sakai Y."/>
            <person name="Cavaletti L."/>
            <person name="Monciardini P."/>
            <person name="Donadio S."/>
        </authorList>
    </citation>
    <scope>NUCLEOTIDE SEQUENCE</scope>
    <source>
        <strain evidence="7">SOSP1-1</strain>
    </source>
</reference>
<dbReference type="Proteomes" id="UP000612362">
    <property type="component" value="Unassembled WGS sequence"/>
</dbReference>
<dbReference type="InterPro" id="IPR003447">
    <property type="entry name" value="FEMABX"/>
</dbReference>
<evidence type="ECO:0000256" key="2">
    <source>
        <dbReference type="ARBA" id="ARBA00022679"/>
    </source>
</evidence>
<evidence type="ECO:0000256" key="4">
    <source>
        <dbReference type="ARBA" id="ARBA00022984"/>
    </source>
</evidence>
<dbReference type="PANTHER" id="PTHR36174:SF1">
    <property type="entry name" value="LIPID II:GLYCINE GLYCYLTRANSFERASE"/>
    <property type="match status" value="1"/>
</dbReference>
<comment type="caution">
    <text evidence="7">The sequence shown here is derived from an EMBL/GenBank/DDBJ whole genome shotgun (WGS) entry which is preliminary data.</text>
</comment>
<sequence>MGWESWCISMAFGEEKYTFRPLTLSERWLWERFVMEHEHGHLLQSWTWGDLKASATWRPLRLGLFDERQQLVAGVQVLRRTAPRVPVQLGHLAYIPKGPVLDWTQVEIRDLFFARLHPFLRRHGALALRFECDLEAETPLGEQTRAYFEREGMQSLPSVQPLRTIQLDLEPSEEMLLSQMKEKWRYNVRLARKRGVTIRLAETLEDVQSWYALMETTSERDKFGIHSLRYYQRAWQLYRADDRLRLYLAEHEGQLLAGIFVSRYAREGIYMYGASSNEKRQLMPNYLLQWEAIRWVKANGAVRYDFWGIPDTEAEDEAMAGVYRFKRGWGGRVVQFVGGYQYVYNPLAMKLASRFV</sequence>
<evidence type="ECO:0000313" key="7">
    <source>
        <dbReference type="EMBL" id="GHO43493.1"/>
    </source>
</evidence>
<dbReference type="PROSITE" id="PS51191">
    <property type="entry name" value="FEMABX"/>
    <property type="match status" value="1"/>
</dbReference>
<dbReference type="InterPro" id="IPR016181">
    <property type="entry name" value="Acyl_CoA_acyltransferase"/>
</dbReference>
<evidence type="ECO:0000256" key="1">
    <source>
        <dbReference type="ARBA" id="ARBA00009943"/>
    </source>
</evidence>
<protein>
    <recommendedName>
        <fullName evidence="9">Methicillin resistance protein</fullName>
    </recommendedName>
</protein>
<dbReference type="EMBL" id="BNJF01000001">
    <property type="protein sequence ID" value="GHO43493.1"/>
    <property type="molecule type" value="Genomic_DNA"/>
</dbReference>
<dbReference type="AlphaFoldDB" id="A0A8J3HYS7"/>
<dbReference type="InterPro" id="IPR050644">
    <property type="entry name" value="PG_Glycine_Bridge_Synth"/>
</dbReference>
<evidence type="ECO:0000256" key="5">
    <source>
        <dbReference type="ARBA" id="ARBA00023315"/>
    </source>
</evidence>
<name>A0A8J3HYS7_9CHLR</name>
<gene>
    <name evidence="7" type="ORF">KSX_16560</name>
</gene>
<dbReference type="GO" id="GO:0008360">
    <property type="term" value="P:regulation of cell shape"/>
    <property type="evidence" value="ECO:0007669"/>
    <property type="project" value="UniProtKB-KW"/>
</dbReference>
<keyword evidence="5" id="KW-0012">Acyltransferase</keyword>
<evidence type="ECO:0000256" key="6">
    <source>
        <dbReference type="ARBA" id="ARBA00023316"/>
    </source>
</evidence>
<evidence type="ECO:0008006" key="9">
    <source>
        <dbReference type="Google" id="ProtNLM"/>
    </source>
</evidence>
<keyword evidence="3" id="KW-0133">Cell shape</keyword>
<dbReference type="GO" id="GO:0009252">
    <property type="term" value="P:peptidoglycan biosynthetic process"/>
    <property type="evidence" value="ECO:0007669"/>
    <property type="project" value="UniProtKB-KW"/>
</dbReference>